<feature type="transmembrane region" description="Helical" evidence="1">
    <location>
        <begin position="12"/>
        <end position="35"/>
    </location>
</feature>
<name>A4GHK2_9BACT</name>
<keyword evidence="1" id="KW-0472">Membrane</keyword>
<proteinExistence type="predicted"/>
<feature type="transmembrane region" description="Helical" evidence="1">
    <location>
        <begin position="80"/>
        <end position="104"/>
    </location>
</feature>
<sequence length="120" mass="13616">MTTKAKQAKKPIQLRIIFILNALMMFLPFLVYFLVTNNKIEMDVVPMHLIYTGISYIISFGALVYCILNKKFFAFRTMFFINLLIALPVGVDGGIVVVIVSFVLSHTKQVKSFFNASKLS</sequence>
<accession>A4GHK2</accession>
<evidence type="ECO:0000256" key="1">
    <source>
        <dbReference type="SAM" id="Phobius"/>
    </source>
</evidence>
<feature type="transmembrane region" description="Helical" evidence="1">
    <location>
        <begin position="47"/>
        <end position="68"/>
    </location>
</feature>
<evidence type="ECO:0000313" key="2">
    <source>
        <dbReference type="EMBL" id="ABL97563.1"/>
    </source>
</evidence>
<organism evidence="2">
    <name type="scientific">uncultured marine bacterium EB0_35D03</name>
    <dbReference type="NCBI Taxonomy" id="415435"/>
    <lineage>
        <taxon>Bacteria</taxon>
        <taxon>environmental samples</taxon>
    </lineage>
</organism>
<protein>
    <submittedName>
        <fullName evidence="2">Uncharacterized protein</fullName>
    </submittedName>
</protein>
<keyword evidence="1" id="KW-1133">Transmembrane helix</keyword>
<keyword evidence="1" id="KW-0812">Transmembrane</keyword>
<dbReference type="AlphaFoldDB" id="A4GHK2"/>
<reference evidence="2" key="1">
    <citation type="journal article" date="2007" name="Environ. Microbiol.">
        <title>Proteorhodopsin photosystem gene clusters exhibit co-evolutionary trends and shared ancestry among diverse marine microbial phyla.</title>
        <authorList>
            <person name="McCarren J."/>
            <person name="Delong E.F."/>
        </authorList>
    </citation>
    <scope>NUCLEOTIDE SEQUENCE</scope>
</reference>
<gene>
    <name evidence="2" type="ORF">MBMO_EB0-35D03.0026</name>
</gene>
<dbReference type="EMBL" id="EF089397">
    <property type="protein sequence ID" value="ABL97563.1"/>
    <property type="molecule type" value="Genomic_DNA"/>
</dbReference>